<sequence length="153" mass="17158">MDFVGRPDRCQLIVSANTSNNTLKGHLYLPFLMERNGMQATQCYQTKEKFSVRLLLLENKDVCLGRFCPICCLLDPSGRRKELKSNFAFFGSVWLFKGYSNHDAASTATNMKKVQLVSATLVLAVLRAQTCKKYVAPYFALPVENMVGGPSYT</sequence>
<proteinExistence type="predicted"/>
<keyword evidence="1" id="KW-1185">Reference proteome</keyword>
<organism evidence="1 2">
    <name type="scientific">Romanomermis culicivorax</name>
    <name type="common">Nematode worm</name>
    <dbReference type="NCBI Taxonomy" id="13658"/>
    <lineage>
        <taxon>Eukaryota</taxon>
        <taxon>Metazoa</taxon>
        <taxon>Ecdysozoa</taxon>
        <taxon>Nematoda</taxon>
        <taxon>Enoplea</taxon>
        <taxon>Dorylaimia</taxon>
        <taxon>Mermithida</taxon>
        <taxon>Mermithoidea</taxon>
        <taxon>Mermithidae</taxon>
        <taxon>Romanomermis</taxon>
    </lineage>
</organism>
<evidence type="ECO:0000313" key="1">
    <source>
        <dbReference type="Proteomes" id="UP000887565"/>
    </source>
</evidence>
<reference evidence="2" key="1">
    <citation type="submission" date="2022-11" db="UniProtKB">
        <authorList>
            <consortium name="WormBaseParasite"/>
        </authorList>
    </citation>
    <scope>IDENTIFICATION</scope>
</reference>
<name>A0A915I9Z1_ROMCU</name>
<accession>A0A915I9Z1</accession>
<dbReference type="Proteomes" id="UP000887565">
    <property type="component" value="Unplaced"/>
</dbReference>
<dbReference type="AlphaFoldDB" id="A0A915I9Z1"/>
<evidence type="ECO:0000313" key="2">
    <source>
        <dbReference type="WBParaSite" id="nRc.2.0.1.t10687-RA"/>
    </source>
</evidence>
<protein>
    <submittedName>
        <fullName evidence="2">Uncharacterized protein</fullName>
    </submittedName>
</protein>
<dbReference type="WBParaSite" id="nRc.2.0.1.t10687-RA">
    <property type="protein sequence ID" value="nRc.2.0.1.t10687-RA"/>
    <property type="gene ID" value="nRc.2.0.1.g10687"/>
</dbReference>